<gene>
    <name evidence="8" type="ORF">MNOR_LOCUS10977</name>
</gene>
<evidence type="ECO:0000259" key="7">
    <source>
        <dbReference type="PROSITE" id="PS50850"/>
    </source>
</evidence>
<evidence type="ECO:0000256" key="5">
    <source>
        <dbReference type="SAM" id="MobiDB-lite"/>
    </source>
</evidence>
<dbReference type="PROSITE" id="PS50850">
    <property type="entry name" value="MFS"/>
    <property type="match status" value="1"/>
</dbReference>
<reference evidence="8 9" key="1">
    <citation type="submission" date="2024-05" db="EMBL/GenBank/DDBJ databases">
        <authorList>
            <person name="Wallberg A."/>
        </authorList>
    </citation>
    <scope>NUCLEOTIDE SEQUENCE [LARGE SCALE GENOMIC DNA]</scope>
</reference>
<evidence type="ECO:0000256" key="3">
    <source>
        <dbReference type="ARBA" id="ARBA00022989"/>
    </source>
</evidence>
<evidence type="ECO:0000313" key="8">
    <source>
        <dbReference type="EMBL" id="CAL4079383.1"/>
    </source>
</evidence>
<protein>
    <recommendedName>
        <fullName evidence="7">Major facilitator superfamily (MFS) profile domain-containing protein</fullName>
    </recommendedName>
</protein>
<organism evidence="8 9">
    <name type="scientific">Meganyctiphanes norvegica</name>
    <name type="common">Northern krill</name>
    <name type="synonym">Thysanopoda norvegica</name>
    <dbReference type="NCBI Taxonomy" id="48144"/>
    <lineage>
        <taxon>Eukaryota</taxon>
        <taxon>Metazoa</taxon>
        <taxon>Ecdysozoa</taxon>
        <taxon>Arthropoda</taxon>
        <taxon>Crustacea</taxon>
        <taxon>Multicrustacea</taxon>
        <taxon>Malacostraca</taxon>
        <taxon>Eumalacostraca</taxon>
        <taxon>Eucarida</taxon>
        <taxon>Euphausiacea</taxon>
        <taxon>Euphausiidae</taxon>
        <taxon>Meganyctiphanes</taxon>
    </lineage>
</organism>
<feature type="transmembrane region" description="Helical" evidence="6">
    <location>
        <begin position="20"/>
        <end position="39"/>
    </location>
</feature>
<dbReference type="AlphaFoldDB" id="A0AAV2QC31"/>
<name>A0AAV2QC31_MEGNR</name>
<evidence type="ECO:0000256" key="1">
    <source>
        <dbReference type="ARBA" id="ARBA00004141"/>
    </source>
</evidence>
<proteinExistence type="predicted"/>
<feature type="transmembrane region" description="Helical" evidence="6">
    <location>
        <begin position="97"/>
        <end position="117"/>
    </location>
</feature>
<evidence type="ECO:0000256" key="6">
    <source>
        <dbReference type="SAM" id="Phobius"/>
    </source>
</evidence>
<dbReference type="PANTHER" id="PTHR24064">
    <property type="entry name" value="SOLUTE CARRIER FAMILY 22 MEMBER"/>
    <property type="match status" value="1"/>
</dbReference>
<keyword evidence="2 6" id="KW-0812">Transmembrane</keyword>
<feature type="transmembrane region" description="Helical" evidence="6">
    <location>
        <begin position="186"/>
        <end position="206"/>
    </location>
</feature>
<dbReference type="SUPFAM" id="SSF103473">
    <property type="entry name" value="MFS general substrate transporter"/>
    <property type="match status" value="1"/>
</dbReference>
<keyword evidence="3 6" id="KW-1133">Transmembrane helix</keyword>
<feature type="domain" description="Major facilitator superfamily (MFS) profile" evidence="7">
    <location>
        <begin position="20"/>
        <end position="472"/>
    </location>
</feature>
<keyword evidence="9" id="KW-1185">Reference proteome</keyword>
<dbReference type="Gene3D" id="1.20.1250.20">
    <property type="entry name" value="MFS general substrate transporter like domains"/>
    <property type="match status" value="1"/>
</dbReference>
<comment type="caution">
    <text evidence="8">The sequence shown here is derived from an EMBL/GenBank/DDBJ whole genome shotgun (WGS) entry which is preliminary data.</text>
</comment>
<feature type="transmembrane region" description="Helical" evidence="6">
    <location>
        <begin position="359"/>
        <end position="379"/>
    </location>
</feature>
<comment type="subcellular location">
    <subcellularLocation>
        <location evidence="1">Membrane</location>
        <topology evidence="1">Multi-pass membrane protein</topology>
    </subcellularLocation>
</comment>
<evidence type="ECO:0000256" key="4">
    <source>
        <dbReference type="ARBA" id="ARBA00023136"/>
    </source>
</evidence>
<evidence type="ECO:0000256" key="2">
    <source>
        <dbReference type="ARBA" id="ARBA00022692"/>
    </source>
</evidence>
<feature type="transmembrane region" description="Helical" evidence="6">
    <location>
        <begin position="154"/>
        <end position="174"/>
    </location>
</feature>
<dbReference type="GO" id="GO:0016020">
    <property type="term" value="C:membrane"/>
    <property type="evidence" value="ECO:0007669"/>
    <property type="project" value="UniProtKB-SubCell"/>
</dbReference>
<evidence type="ECO:0000313" key="9">
    <source>
        <dbReference type="Proteomes" id="UP001497623"/>
    </source>
</evidence>
<feature type="region of interest" description="Disordered" evidence="5">
    <location>
        <begin position="490"/>
        <end position="531"/>
    </location>
</feature>
<dbReference type="InterPro" id="IPR036259">
    <property type="entry name" value="MFS_trans_sf"/>
</dbReference>
<dbReference type="EMBL" id="CAXKWB010005671">
    <property type="protein sequence ID" value="CAL4079383.1"/>
    <property type="molecule type" value="Genomic_DNA"/>
</dbReference>
<feature type="transmembrane region" description="Helical" evidence="6">
    <location>
        <begin position="212"/>
        <end position="233"/>
    </location>
</feature>
<accession>A0AAV2QC31</accession>
<feature type="transmembrane region" description="Helical" evidence="6">
    <location>
        <begin position="448"/>
        <end position="465"/>
    </location>
</feature>
<sequence length="544" mass="59397">MFLRVDEVFSFIGDCGFQQVIYFIAINILHGWCSFHQILTIFTGLEPSFTCFAKDGSGEKLVNHCFNNSIASCRIAYDAPQFKSFAMEWNLICNHKFRVAVVQSVWMGGVMTGALLLGGVADRIGRLKTLMMALLGTICFEGFSAFSQDYYMMLVLRYLGGVCMAVVILVSFVLSQELLGTSKRSICGIMTGGFFAIGIGLLSGLAASVDDWRVLTLATSLSGIVFLIMPFILPESPRWLVSQGRMKEAKAILEHIALQNGTADKLPSRWDMAAEKGKDKSKDKKAAGLHDLASHPYVLMLTLIQLYSWFVNSATYYGLTMAAGEIGSNVYTSTALSGLVEIPAYLLACSVVNRIGRRLTLCGFMVFGGSACILIQLIPPQYQSVTTSLALCGKLSIAASFSVIYIHSAEIFPTVIRNSGMGIVSVAARVGGIMAPFIIMLGDYIPNLQFSFLGLMTVSAGLLNMKLPETMGRPMPETIDDILALRTTEGPGVHTSTDGKYSRLEQTEEDEEVGFDHQNGSEQQEGVRTRSPGIIFDNEPLIYK</sequence>
<feature type="transmembrane region" description="Helical" evidence="6">
    <location>
        <begin position="292"/>
        <end position="310"/>
    </location>
</feature>
<keyword evidence="4 6" id="KW-0472">Membrane</keyword>
<feature type="transmembrane region" description="Helical" evidence="6">
    <location>
        <begin position="385"/>
        <end position="408"/>
    </location>
</feature>
<dbReference type="InterPro" id="IPR005828">
    <property type="entry name" value="MFS_sugar_transport-like"/>
</dbReference>
<dbReference type="Proteomes" id="UP001497623">
    <property type="component" value="Unassembled WGS sequence"/>
</dbReference>
<dbReference type="Pfam" id="PF00083">
    <property type="entry name" value="Sugar_tr"/>
    <property type="match status" value="1"/>
</dbReference>
<dbReference type="InterPro" id="IPR020846">
    <property type="entry name" value="MFS_dom"/>
</dbReference>
<dbReference type="GO" id="GO:0022857">
    <property type="term" value="F:transmembrane transporter activity"/>
    <property type="evidence" value="ECO:0007669"/>
    <property type="project" value="InterPro"/>
</dbReference>
<feature type="transmembrane region" description="Helical" evidence="6">
    <location>
        <begin position="420"/>
        <end position="442"/>
    </location>
</feature>
<dbReference type="CDD" id="cd17317">
    <property type="entry name" value="MFS_SLC22"/>
    <property type="match status" value="1"/>
</dbReference>